<keyword evidence="1" id="KW-0812">Transmembrane</keyword>
<feature type="transmembrane region" description="Helical" evidence="1">
    <location>
        <begin position="50"/>
        <end position="68"/>
    </location>
</feature>
<keyword evidence="3" id="KW-1185">Reference proteome</keyword>
<gene>
    <name evidence="2" type="ORF">FJ651_07450</name>
</gene>
<dbReference type="EMBL" id="VHIQ01000003">
    <property type="protein sequence ID" value="TPV33984.1"/>
    <property type="molecule type" value="Genomic_DNA"/>
</dbReference>
<dbReference type="AlphaFoldDB" id="A0A506PKA1"/>
<reference evidence="2 3" key="1">
    <citation type="submission" date="2019-06" db="EMBL/GenBank/DDBJ databases">
        <title>Flavobacteriaceae Paucihalobacterium erythroidium CWB-1, complete genome.</title>
        <authorList>
            <person name="Wu S."/>
        </authorList>
    </citation>
    <scope>NUCLEOTIDE SEQUENCE [LARGE SCALE GENOMIC DNA]</scope>
    <source>
        <strain evidence="2 3">CWB-1</strain>
    </source>
</reference>
<keyword evidence="1" id="KW-1133">Transmembrane helix</keyword>
<evidence type="ECO:0000313" key="2">
    <source>
        <dbReference type="EMBL" id="TPV33984.1"/>
    </source>
</evidence>
<proteinExistence type="predicted"/>
<organism evidence="2 3">
    <name type="scientific">Paucihalobacter ruber</name>
    <dbReference type="NCBI Taxonomy" id="2567861"/>
    <lineage>
        <taxon>Bacteria</taxon>
        <taxon>Pseudomonadati</taxon>
        <taxon>Bacteroidota</taxon>
        <taxon>Flavobacteriia</taxon>
        <taxon>Flavobacteriales</taxon>
        <taxon>Flavobacteriaceae</taxon>
        <taxon>Paucihalobacter</taxon>
    </lineage>
</organism>
<name>A0A506PKA1_9FLAO</name>
<accession>A0A506PKA1</accession>
<evidence type="ECO:0000256" key="1">
    <source>
        <dbReference type="SAM" id="Phobius"/>
    </source>
</evidence>
<dbReference type="Proteomes" id="UP000317332">
    <property type="component" value="Unassembled WGS sequence"/>
</dbReference>
<protein>
    <submittedName>
        <fullName evidence="2">Uncharacterized protein</fullName>
    </submittedName>
</protein>
<evidence type="ECO:0000313" key="3">
    <source>
        <dbReference type="Proteomes" id="UP000317332"/>
    </source>
</evidence>
<sequence>MVLKQQKYKRFNYKPRFQDGSKDSQKESFEDKWLRERQGNRHKTFKMSRLTLLLILLVVVLILMYVLSNISDDYALF</sequence>
<comment type="caution">
    <text evidence="2">The sequence shown here is derived from an EMBL/GenBank/DDBJ whole genome shotgun (WGS) entry which is preliminary data.</text>
</comment>
<keyword evidence="1" id="KW-0472">Membrane</keyword>